<reference evidence="1 2" key="1">
    <citation type="submission" date="2022-06" db="EMBL/GenBank/DDBJ databases">
        <title>Ideonella sp. NS12-5 Genome sequencing and assembly.</title>
        <authorList>
            <person name="Jung Y."/>
        </authorList>
    </citation>
    <scope>NUCLEOTIDE SEQUENCE [LARGE SCALE GENOMIC DNA]</scope>
    <source>
        <strain evidence="1 2">NS12-5</strain>
    </source>
</reference>
<comment type="caution">
    <text evidence="1">The sequence shown here is derived from an EMBL/GenBank/DDBJ whole genome shotgun (WGS) entry which is preliminary data.</text>
</comment>
<dbReference type="InterPro" id="IPR011050">
    <property type="entry name" value="Pectin_lyase_fold/virulence"/>
</dbReference>
<dbReference type="EMBL" id="JAMXMC010000026">
    <property type="protein sequence ID" value="MCO5979367.1"/>
    <property type="molecule type" value="Genomic_DNA"/>
</dbReference>
<sequence>DPSDTNQWTVAICPQNDTSAEGVTNVLIQNNTFIRNSHTSQDLTLAGKQLTYRSNTVKSGGSFWEGVGHDTALPTSWKGPYYSN</sequence>
<evidence type="ECO:0000313" key="1">
    <source>
        <dbReference type="EMBL" id="MCO5979367.1"/>
    </source>
</evidence>
<accession>A0ABT1BT20</accession>
<dbReference type="SUPFAM" id="SSF51126">
    <property type="entry name" value="Pectin lyase-like"/>
    <property type="match status" value="1"/>
</dbReference>
<gene>
    <name evidence="1" type="ORF">M0L44_21920</name>
</gene>
<name>A0ABT1BT20_9BURK</name>
<proteinExistence type="predicted"/>
<dbReference type="Proteomes" id="UP001204851">
    <property type="component" value="Unassembled WGS sequence"/>
</dbReference>
<organism evidence="1 2">
    <name type="scientific">Ideonella oryzae</name>
    <dbReference type="NCBI Taxonomy" id="2937441"/>
    <lineage>
        <taxon>Bacteria</taxon>
        <taxon>Pseudomonadati</taxon>
        <taxon>Pseudomonadota</taxon>
        <taxon>Betaproteobacteria</taxon>
        <taxon>Burkholderiales</taxon>
        <taxon>Sphaerotilaceae</taxon>
        <taxon>Ideonella</taxon>
    </lineage>
</organism>
<dbReference type="RefSeq" id="WP_252772309.1">
    <property type="nucleotide sequence ID" value="NZ_JAMXMC010000026.1"/>
</dbReference>
<protein>
    <submittedName>
        <fullName evidence="1">Uncharacterized protein</fullName>
    </submittedName>
</protein>
<feature type="non-terminal residue" evidence="1">
    <location>
        <position position="1"/>
    </location>
</feature>
<evidence type="ECO:0000313" key="2">
    <source>
        <dbReference type="Proteomes" id="UP001204851"/>
    </source>
</evidence>
<keyword evidence="2" id="KW-1185">Reference proteome</keyword>